<dbReference type="GO" id="GO:0035368">
    <property type="term" value="F:selenocysteine insertion sequence binding"/>
    <property type="evidence" value="ECO:0007669"/>
    <property type="project" value="InterPro"/>
</dbReference>
<sequence length="694" mass="78215">MLLCGCVSRELADNRPPSSLRRCSAVSSMESRHMEKVLLPLKAQPCKSRYEKHIPFSPSHTEDLEHEQATLKVTRRGGPEVRNRNNRRKQDGQWPAEPPQPSPNNSTHSLSWASIVSQSPKKTVTSSILGRCSDFSPEKGQKVQHVEKVATHNIAREAEELAEGKKRKKKKKAKPNGAESEKLQNENLVVQDPPKLEDIEEFPDLAASIGKLDRELKVKDSKLFSDSQVTQEQPESYTGRVLAFNENYHSSHLQTPESDKILGKKIKPRSSSALETKKIQVEASKNKSNGKKSKAPVQLDLGDILAALEHRQHTEKQKPSSKPIVVSVGSATQVLPKESVTATKHQQLKQGMLPHNPLDSSAPLVKKGKQREVPKAKKPTSFKKIILKEREQRKQQHLLQGHEVVAQSKGIDPQDQRVNFEEMTHDNIQENILQTVTAEGSTAVSPVSVTQSGSQVLQDSTEINSSCPQPSNLRKIHSRRFREYCNQVLSKEVDSCVTELLKELVRFQDRLYQKDPIKAKTKRRLVMGLREVLKHLKLKKLECVIISPNCEKIQSKGGLDETLHTIITCACEQNIPFVFALNRKALGRCLNKAVPVSVVGIFSYDGAQDYFHKMVELTMKGRQAYKDMIAALENEQAEDENKKDLLNNLEGNHNISESDQTPLEDEPNYIKIWKRMLDEEYEPYSLTGEENADL</sequence>
<dbReference type="GO" id="GO:0003730">
    <property type="term" value="F:mRNA 3'-UTR binding"/>
    <property type="evidence" value="ECO:0007669"/>
    <property type="project" value="TreeGrafter"/>
</dbReference>
<proteinExistence type="predicted"/>
<dbReference type="InterPro" id="IPR040051">
    <property type="entry name" value="SECISBP2"/>
</dbReference>
<dbReference type="Pfam" id="PF01248">
    <property type="entry name" value="Ribosomal_L7Ae"/>
    <property type="match status" value="1"/>
</dbReference>
<dbReference type="InParanoid" id="A0A6P8PRX8"/>
<dbReference type="Proteomes" id="UP000515159">
    <property type="component" value="Chromosome 1"/>
</dbReference>
<dbReference type="RefSeq" id="XP_033784665.1">
    <property type="nucleotide sequence ID" value="XM_033928774.1"/>
</dbReference>
<dbReference type="OrthoDB" id="263617at2759"/>
<protein>
    <submittedName>
        <fullName evidence="5">Selenocysteine insertion sequence-binding protein 2 isoform X1</fullName>
    </submittedName>
</protein>
<keyword evidence="1" id="KW-0175">Coiled coil</keyword>
<dbReference type="FunCoup" id="A0A6P8PRX8">
    <property type="interactions" value="1506"/>
</dbReference>
<feature type="region of interest" description="Disordered" evidence="2">
    <location>
        <begin position="336"/>
        <end position="379"/>
    </location>
</feature>
<feature type="domain" description="Ribosomal protein eL8/eL30/eS12/Gadd45" evidence="3">
    <location>
        <begin position="518"/>
        <end position="609"/>
    </location>
</feature>
<dbReference type="FunFam" id="3.30.1330.30:FF:000004">
    <property type="entry name" value="selenocysteine insertion sequence-binding protein 2"/>
    <property type="match status" value="1"/>
</dbReference>
<dbReference type="SUPFAM" id="SSF55315">
    <property type="entry name" value="L30e-like"/>
    <property type="match status" value="1"/>
</dbReference>
<dbReference type="Gene3D" id="3.30.1330.30">
    <property type="match status" value="1"/>
</dbReference>
<dbReference type="PANTHER" id="PTHR13284:SF9">
    <property type="entry name" value="SELENOCYSTEINE INSERTION SEQUENCE-BINDING PROTEIN 2"/>
    <property type="match status" value="1"/>
</dbReference>
<evidence type="ECO:0000256" key="1">
    <source>
        <dbReference type="SAM" id="Coils"/>
    </source>
</evidence>
<evidence type="ECO:0000313" key="4">
    <source>
        <dbReference type="Proteomes" id="UP000515159"/>
    </source>
</evidence>
<feature type="region of interest" description="Disordered" evidence="2">
    <location>
        <begin position="159"/>
        <end position="191"/>
    </location>
</feature>
<dbReference type="KEGG" id="gsh:117352344"/>
<feature type="compositionally biased region" description="Polar residues" evidence="2">
    <location>
        <begin position="340"/>
        <end position="349"/>
    </location>
</feature>
<evidence type="ECO:0000313" key="5">
    <source>
        <dbReference type="RefSeq" id="XP_033784665.1"/>
    </source>
</evidence>
<dbReference type="InterPro" id="IPR029064">
    <property type="entry name" value="Ribosomal_eL30-like_sf"/>
</dbReference>
<dbReference type="InterPro" id="IPR004038">
    <property type="entry name" value="Ribosomal_eL8/eL30/eS12/Gad45"/>
</dbReference>
<dbReference type="GO" id="GO:1990904">
    <property type="term" value="C:ribonucleoprotein complex"/>
    <property type="evidence" value="ECO:0007669"/>
    <property type="project" value="TreeGrafter"/>
</dbReference>
<dbReference type="CTD" id="79048"/>
<dbReference type="PANTHER" id="PTHR13284">
    <property type="entry name" value="GH01354P"/>
    <property type="match status" value="1"/>
</dbReference>
<dbReference type="GO" id="GO:0043021">
    <property type="term" value="F:ribonucleoprotein complex binding"/>
    <property type="evidence" value="ECO:0007669"/>
    <property type="project" value="TreeGrafter"/>
</dbReference>
<feature type="coiled-coil region" evidence="1">
    <location>
        <begin position="622"/>
        <end position="652"/>
    </location>
</feature>
<dbReference type="AlphaFoldDB" id="A0A6P8PRX8"/>
<reference evidence="5" key="1">
    <citation type="submission" date="2025-08" db="UniProtKB">
        <authorList>
            <consortium name="RefSeq"/>
        </authorList>
    </citation>
    <scope>IDENTIFICATION</scope>
</reference>
<accession>A0A6P8PRX8</accession>
<feature type="compositionally biased region" description="Basic residues" evidence="2">
    <location>
        <begin position="165"/>
        <end position="174"/>
    </location>
</feature>
<feature type="compositionally biased region" description="Basic and acidic residues" evidence="2">
    <location>
        <begin position="52"/>
        <end position="69"/>
    </location>
</feature>
<organism evidence="4 5">
    <name type="scientific">Geotrypetes seraphini</name>
    <name type="common">Gaboon caecilian</name>
    <name type="synonym">Caecilia seraphini</name>
    <dbReference type="NCBI Taxonomy" id="260995"/>
    <lineage>
        <taxon>Eukaryota</taxon>
        <taxon>Metazoa</taxon>
        <taxon>Chordata</taxon>
        <taxon>Craniata</taxon>
        <taxon>Vertebrata</taxon>
        <taxon>Euteleostomi</taxon>
        <taxon>Amphibia</taxon>
        <taxon>Gymnophiona</taxon>
        <taxon>Geotrypetes</taxon>
    </lineage>
</organism>
<dbReference type="GeneID" id="117352344"/>
<name>A0A6P8PRX8_GEOSA</name>
<dbReference type="GO" id="GO:0005739">
    <property type="term" value="C:mitochondrion"/>
    <property type="evidence" value="ECO:0007669"/>
    <property type="project" value="TreeGrafter"/>
</dbReference>
<feature type="compositionally biased region" description="Basic and acidic residues" evidence="2">
    <location>
        <begin position="77"/>
        <end position="91"/>
    </location>
</feature>
<feature type="region of interest" description="Disordered" evidence="2">
    <location>
        <begin position="52"/>
        <end position="109"/>
    </location>
</feature>
<gene>
    <name evidence="5" type="primary">SECISBP2</name>
</gene>
<dbReference type="GO" id="GO:0001514">
    <property type="term" value="P:selenocysteine incorporation"/>
    <property type="evidence" value="ECO:0007669"/>
    <property type="project" value="UniProtKB-ARBA"/>
</dbReference>
<evidence type="ECO:0000256" key="2">
    <source>
        <dbReference type="SAM" id="MobiDB-lite"/>
    </source>
</evidence>
<evidence type="ECO:0000259" key="3">
    <source>
        <dbReference type="Pfam" id="PF01248"/>
    </source>
</evidence>
<keyword evidence="4" id="KW-1185">Reference proteome</keyword>